<feature type="modified residue" description="4-aspartylphosphate" evidence="6">
    <location>
        <position position="1921"/>
    </location>
</feature>
<evidence type="ECO:0000259" key="9">
    <source>
        <dbReference type="PROSITE" id="PS50110"/>
    </source>
</evidence>
<dbReference type="Pfam" id="PF02518">
    <property type="entry name" value="HATPase_c"/>
    <property type="match status" value="1"/>
</dbReference>
<evidence type="ECO:0000259" key="10">
    <source>
        <dbReference type="PROSITE" id="PS50112"/>
    </source>
</evidence>
<dbReference type="SMART" id="SM00091">
    <property type="entry name" value="PAS"/>
    <property type="match status" value="2"/>
</dbReference>
<feature type="compositionally biased region" description="Basic and acidic residues" evidence="7">
    <location>
        <begin position="532"/>
        <end position="542"/>
    </location>
</feature>
<feature type="compositionally biased region" description="Polar residues" evidence="7">
    <location>
        <begin position="900"/>
        <end position="910"/>
    </location>
</feature>
<dbReference type="Gene3D" id="3.30.450.20">
    <property type="entry name" value="PAS domain"/>
    <property type="match status" value="3"/>
</dbReference>
<evidence type="ECO:0000256" key="3">
    <source>
        <dbReference type="ARBA" id="ARBA00022553"/>
    </source>
</evidence>
<dbReference type="SMART" id="SM00388">
    <property type="entry name" value="HisKA"/>
    <property type="match status" value="1"/>
</dbReference>
<evidence type="ECO:0000256" key="4">
    <source>
        <dbReference type="ARBA" id="ARBA00022679"/>
    </source>
</evidence>
<proteinExistence type="predicted"/>
<dbReference type="SUPFAM" id="SSF47384">
    <property type="entry name" value="Homodimeric domain of signal transducing histidine kinase"/>
    <property type="match status" value="1"/>
</dbReference>
<feature type="region of interest" description="Disordered" evidence="7">
    <location>
        <begin position="250"/>
        <end position="283"/>
    </location>
</feature>
<dbReference type="Gene3D" id="3.40.50.2300">
    <property type="match status" value="1"/>
</dbReference>
<feature type="compositionally biased region" description="Polar residues" evidence="7">
    <location>
        <begin position="1186"/>
        <end position="1195"/>
    </location>
</feature>
<feature type="compositionally biased region" description="Low complexity" evidence="7">
    <location>
        <begin position="21"/>
        <end position="42"/>
    </location>
</feature>
<dbReference type="Gene3D" id="3.30.565.10">
    <property type="entry name" value="Histidine kinase-like ATPase, C-terminal domain"/>
    <property type="match status" value="1"/>
</dbReference>
<dbReference type="PANTHER" id="PTHR43047">
    <property type="entry name" value="TWO-COMPONENT HISTIDINE PROTEIN KINASE"/>
    <property type="match status" value="1"/>
</dbReference>
<dbReference type="RefSeq" id="XP_003845808.1">
    <property type="nucleotide sequence ID" value="XM_003845760.1"/>
</dbReference>
<dbReference type="SUPFAM" id="SSF55874">
    <property type="entry name" value="ATPase domain of HSP90 chaperone/DNA topoisomerase II/histidine kinase"/>
    <property type="match status" value="1"/>
</dbReference>
<dbReference type="PROSITE" id="PS50112">
    <property type="entry name" value="PAS"/>
    <property type="match status" value="2"/>
</dbReference>
<feature type="region of interest" description="Disordered" evidence="7">
    <location>
        <begin position="656"/>
        <end position="686"/>
    </location>
</feature>
<dbReference type="SUPFAM" id="SSF52172">
    <property type="entry name" value="CheY-like"/>
    <property type="match status" value="1"/>
</dbReference>
<feature type="region of interest" description="Disordered" evidence="7">
    <location>
        <begin position="1523"/>
        <end position="1691"/>
    </location>
</feature>
<feature type="domain" description="PAS" evidence="10">
    <location>
        <begin position="1089"/>
        <end position="1144"/>
    </location>
</feature>
<dbReference type="InParanoid" id="E5ACX7"/>
<dbReference type="PROSITE" id="PS50113">
    <property type="entry name" value="PAC"/>
    <property type="match status" value="2"/>
</dbReference>
<feature type="compositionally biased region" description="Polar residues" evidence="7">
    <location>
        <begin position="46"/>
        <end position="64"/>
    </location>
</feature>
<feature type="compositionally biased region" description="Low complexity" evidence="7">
    <location>
        <begin position="176"/>
        <end position="186"/>
    </location>
</feature>
<feature type="domain" description="Histidine kinase" evidence="8">
    <location>
        <begin position="1291"/>
        <end position="1518"/>
    </location>
</feature>
<feature type="compositionally biased region" description="Polar residues" evidence="7">
    <location>
        <begin position="1549"/>
        <end position="1570"/>
    </location>
</feature>
<dbReference type="VEuPathDB" id="FungiDB:LEMA_P011160.1"/>
<dbReference type="CDD" id="cd00082">
    <property type="entry name" value="HisKA"/>
    <property type="match status" value="1"/>
</dbReference>
<feature type="compositionally biased region" description="Polar residues" evidence="7">
    <location>
        <begin position="1"/>
        <end position="11"/>
    </location>
</feature>
<dbReference type="InterPro" id="IPR000700">
    <property type="entry name" value="PAS-assoc_C"/>
</dbReference>
<protein>
    <recommendedName>
        <fullName evidence="2">histidine kinase</fullName>
        <ecNumber evidence="2">2.7.13.3</ecNumber>
    </recommendedName>
</protein>
<dbReference type="InterPro" id="IPR004358">
    <property type="entry name" value="Sig_transdc_His_kin-like_C"/>
</dbReference>
<feature type="domain" description="PAC" evidence="11">
    <location>
        <begin position="1226"/>
        <end position="1280"/>
    </location>
</feature>
<dbReference type="Pfam" id="PF00512">
    <property type="entry name" value="HisKA"/>
    <property type="match status" value="1"/>
</dbReference>
<dbReference type="GeneID" id="13286528"/>
<evidence type="ECO:0000313" key="13">
    <source>
        <dbReference type="Proteomes" id="UP000002668"/>
    </source>
</evidence>
<dbReference type="Pfam" id="PF00072">
    <property type="entry name" value="Response_reg"/>
    <property type="match status" value="1"/>
</dbReference>
<dbReference type="EC" id="2.7.13.3" evidence="2"/>
<dbReference type="HOGENOM" id="CLU_000263_0_0_1"/>
<feature type="compositionally biased region" description="Low complexity" evidence="7">
    <location>
        <begin position="1668"/>
        <end position="1691"/>
    </location>
</feature>
<evidence type="ECO:0000256" key="1">
    <source>
        <dbReference type="ARBA" id="ARBA00000085"/>
    </source>
</evidence>
<dbReference type="InterPro" id="IPR003594">
    <property type="entry name" value="HATPase_dom"/>
</dbReference>
<keyword evidence="13" id="KW-1185">Reference proteome</keyword>
<dbReference type="SMART" id="SM00086">
    <property type="entry name" value="PAC"/>
    <property type="match status" value="2"/>
</dbReference>
<feature type="compositionally biased region" description="Low complexity" evidence="7">
    <location>
        <begin position="254"/>
        <end position="268"/>
    </location>
</feature>
<evidence type="ECO:0000256" key="6">
    <source>
        <dbReference type="PROSITE-ProRule" id="PRU00169"/>
    </source>
</evidence>
<dbReference type="GO" id="GO:0009927">
    <property type="term" value="F:histidine phosphotransfer kinase activity"/>
    <property type="evidence" value="ECO:0007669"/>
    <property type="project" value="TreeGrafter"/>
</dbReference>
<keyword evidence="5 12" id="KW-0418">Kinase</keyword>
<feature type="domain" description="Response regulatory" evidence="9">
    <location>
        <begin position="1869"/>
        <end position="1991"/>
    </location>
</feature>
<gene>
    <name evidence="12" type="ORF">LEMA_P011160.1</name>
</gene>
<dbReference type="PROSITE" id="PS50110">
    <property type="entry name" value="RESPONSE_REGULATORY"/>
    <property type="match status" value="1"/>
</dbReference>
<dbReference type="SUPFAM" id="SSF55785">
    <property type="entry name" value="PYP-like sensor domain (PAS domain)"/>
    <property type="match status" value="2"/>
</dbReference>
<feature type="compositionally biased region" description="Polar residues" evidence="7">
    <location>
        <begin position="772"/>
        <end position="794"/>
    </location>
</feature>
<dbReference type="EMBL" id="FP929139">
    <property type="protein sequence ID" value="CBY02329.1"/>
    <property type="molecule type" value="Genomic_DNA"/>
</dbReference>
<dbReference type="SMART" id="SM00448">
    <property type="entry name" value="REC"/>
    <property type="match status" value="1"/>
</dbReference>
<feature type="compositionally biased region" description="Polar residues" evidence="7">
    <location>
        <begin position="656"/>
        <end position="683"/>
    </location>
</feature>
<feature type="compositionally biased region" description="Polar residues" evidence="7">
    <location>
        <begin position="358"/>
        <end position="375"/>
    </location>
</feature>
<feature type="domain" description="PAC" evidence="11">
    <location>
        <begin position="1030"/>
        <end position="1082"/>
    </location>
</feature>
<dbReference type="InterPro" id="IPR036097">
    <property type="entry name" value="HisK_dim/P_sf"/>
</dbReference>
<keyword evidence="4" id="KW-0808">Transferase</keyword>
<feature type="region of interest" description="Disordered" evidence="7">
    <location>
        <begin position="166"/>
        <end position="207"/>
    </location>
</feature>
<evidence type="ECO:0000313" key="12">
    <source>
        <dbReference type="EMBL" id="CBY02329.1"/>
    </source>
</evidence>
<feature type="compositionally biased region" description="Basic and acidic residues" evidence="7">
    <location>
        <begin position="883"/>
        <end position="894"/>
    </location>
</feature>
<feature type="region of interest" description="Disordered" evidence="7">
    <location>
        <begin position="835"/>
        <end position="910"/>
    </location>
</feature>
<feature type="region of interest" description="Disordered" evidence="7">
    <location>
        <begin position="1157"/>
        <end position="1199"/>
    </location>
</feature>
<feature type="compositionally biased region" description="Polar residues" evidence="7">
    <location>
        <begin position="841"/>
        <end position="856"/>
    </location>
</feature>
<dbReference type="InterPro" id="IPR011006">
    <property type="entry name" value="CheY-like_superfamily"/>
</dbReference>
<evidence type="ECO:0000256" key="7">
    <source>
        <dbReference type="SAM" id="MobiDB-lite"/>
    </source>
</evidence>
<dbReference type="PRINTS" id="PR00344">
    <property type="entry name" value="BCTRLSENSOR"/>
</dbReference>
<evidence type="ECO:0000256" key="2">
    <source>
        <dbReference type="ARBA" id="ARBA00012438"/>
    </source>
</evidence>
<dbReference type="Gene3D" id="1.10.287.130">
    <property type="match status" value="1"/>
</dbReference>
<dbReference type="Proteomes" id="UP000002668">
    <property type="component" value="Genome"/>
</dbReference>
<feature type="region of interest" description="Disordered" evidence="7">
    <location>
        <begin position="1"/>
        <end position="113"/>
    </location>
</feature>
<evidence type="ECO:0000256" key="5">
    <source>
        <dbReference type="ARBA" id="ARBA00022777"/>
    </source>
</evidence>
<dbReference type="Pfam" id="PF08447">
    <property type="entry name" value="PAS_3"/>
    <property type="match status" value="1"/>
</dbReference>
<dbReference type="InterPro" id="IPR013655">
    <property type="entry name" value="PAS_fold_3"/>
</dbReference>
<evidence type="ECO:0000259" key="11">
    <source>
        <dbReference type="PROSITE" id="PS50113"/>
    </source>
</evidence>
<dbReference type="InterPro" id="IPR003661">
    <property type="entry name" value="HisK_dim/P_dom"/>
</dbReference>
<dbReference type="InterPro" id="IPR001610">
    <property type="entry name" value="PAC"/>
</dbReference>
<accession>E5ACX7</accession>
<dbReference type="InterPro" id="IPR001789">
    <property type="entry name" value="Sig_transdc_resp-reg_receiver"/>
</dbReference>
<dbReference type="OrthoDB" id="303614at2759"/>
<feature type="region of interest" description="Disordered" evidence="7">
    <location>
        <begin position="531"/>
        <end position="603"/>
    </location>
</feature>
<dbReference type="FunFam" id="3.30.565.10:FF:000010">
    <property type="entry name" value="Sensor histidine kinase RcsC"/>
    <property type="match status" value="1"/>
</dbReference>
<feature type="compositionally biased region" description="Polar residues" evidence="7">
    <location>
        <begin position="555"/>
        <end position="567"/>
    </location>
</feature>
<feature type="compositionally biased region" description="Low complexity" evidence="7">
    <location>
        <begin position="1604"/>
        <end position="1619"/>
    </location>
</feature>
<dbReference type="InterPro" id="IPR036890">
    <property type="entry name" value="HATPase_C_sf"/>
</dbReference>
<dbReference type="PANTHER" id="PTHR43047:SF74">
    <property type="entry name" value="HISTIDINE KINASE-RELATED"/>
    <property type="match status" value="1"/>
</dbReference>
<sequence length="2006" mass="220197">MNQNPLPSPTLQRDKSQPDLAPASPNTSSPSTSSRPPLQRLPASDATYQSYSSQESQHTVSAQPLQDRDDATADAVMSVKQSQPGDGASEGTGAGRHVSEESVQGEPSPDEQEIERLRSLQLKVLQQQQRLRMRTTATANTVAALTSRRVSPIKEEPMTAMSPTLEGAFNSPSPLPTGLTTSTTSTESARTIRGSVPPTPATAQALRTPSYPFPTVLTTPRWSSSFHMPFTNLSPTVSAAYPKEYRLPKERVASETSTPAASATPFAPGGKQYQSSDSEDPRFPTPNLYDLVLRLGAEPGLTAWWSTVTSILHHHYGADRATLAVPADASDIENVPWGQKTSFTATEREGSPRGATYQEESSAGTQSDSEQVQDVQETDMDDMQPTPMIPERRPRLFSHHSFAGHERQKPGHSPDSPTPAVHTRPRAPMRAASHAPQACSRPDHPLRQVSQVSLDGSKSPLPNFVPTGEPTFSDPEFSSVGEPSAPVAVYNILRALDHEPDALIDSTGINRVLERGRLVTLTRDYSTSFATAREDPEKDNTDPCKPADTPLEVPKSSTARARNTLGTSDIRLQPRYEEYEQYPSSPWAQSPAPSPAIQNDADANPFFITGSVDEESFNPSRSPQDYTQFGQVEAIGVDKASTVTHIPLIHPTLSQVMTSADNATPSQTPSLSRRQSEQSSNVSSRKEDFVRKAPIAILSILSSIVPYPRNLTNSLKLLGPHLATSFSNAWQFTNAQAQVASIRQRRIAEDSSLPGEQDSLDDLLHLDLGDITNSTAGSVTSPSDYSGRSRNSPGGSIAGTPGWDAGSLGFTSKHSMAGTPGHLAGSEAIESYFDSRKKMGKTSSQPSSNIAEQTSNKSEKRQMKRVSLNPVVEQHSDSSSSPRDVKAPKDDTLSLRRTPPSGSHNRSHSLLHSYGADFSSSFQSLPAATTPGGRLSGPHTHLRRGSITESFEMPPPSESLLRTIIDSLPVQIFTAAPTTGAMTWVNSKFLIYRGQDCRQVLQDPWEAIHPEDRGPYLDEWSKSLRTGQQLQKKVRMQRFDKCYRWFYVRVAPLKNRQQQIVHWIGTNMDFHEQHIAEQNSARQQETAASEAKYRALANSSPQIVFVVSNRRGLSFCNSQWITFSGQSEVHALGNGFLEHVHPDDVVKCKLPVLNEDGVANVPTTLPPENARHEYSSSESSSEGDKTVTSPGNSTPDRLDLPQAKLSKLASTGILSIAKDADGRASYSTEVRLRNKDGDYRWHLVRILLENSLVEDGEEETWYGTATDINDHKLLEQTLKETMDAKSKFLSNMSHEIRTPLNGISGMVNFLLDSVLNSEQLEHVNIIKASTDSLLNLINDILDLSKVEAGMIKLSMEWLHVPSLLEEVNDLNMGLAIQKGLELNYLVEEGVPTMVKGDKFRIRQVLLNVVGNAIKFTNRGEIFVRCKMQPPDRSGLLKEHETMIRFEVVDTGQGFTEAEAKHLFKRFSQIDASSTRQHGGTGLGLAISMQFVELHGGRMDAQSVPGRGSTFFFTIKFGLPTPEDFPKVQPSTPGTPLMEPVTVVPPPLTKTSSQSSQGSALQKSLQSQTSGMPPIKRVSSVSSERSDPIKSPASSLAASERSRDSPSLSSGSSDHSLTSTALTGKSSIRSERSSASSYLQDVQLPSDPNLHLALPSKRPESERGTTDNSSSSMDSESTARPSSPHRSLSPLGSALQPPMYSILVVCPLVHSREATIRHIKNTLPQDIPHQVTGQSSIIDAQRMIGGDNPVLFTHVVLVLHDTSEVHAIMDQIYSSMSYGNTSVIVVSDPSQKKELIKEAPVYDYNQLHADRRLQFIYRPLKPSKFAVIFDPQKQRESSTDRNQDSAQQVVVSQKLVFEELKRRVGGKNHKVLLVEDNKINQTVILKFLAKIDIETETVQDGVQCTDTVFSKEPGYFSIILCDLHMPNKDGYQACKEIRQWEKKHGYRRHPIIALSANVLGDVYAKCVEAGFNSYVTKPVEFKELSLAMTKFLDPADPSKQPEIMKRK</sequence>
<dbReference type="OMA" id="WGQKATF"/>
<dbReference type="Pfam" id="PF13188">
    <property type="entry name" value="PAS_8"/>
    <property type="match status" value="1"/>
</dbReference>
<dbReference type="CDD" id="cd00130">
    <property type="entry name" value="PAS"/>
    <property type="match status" value="1"/>
</dbReference>
<name>E5ACX7_LEPMJ</name>
<dbReference type="InterPro" id="IPR005467">
    <property type="entry name" value="His_kinase_dom"/>
</dbReference>
<dbReference type="eggNOG" id="KOG0519">
    <property type="taxonomic scope" value="Eukaryota"/>
</dbReference>
<feature type="region of interest" description="Disordered" evidence="7">
    <location>
        <begin position="403"/>
        <end position="444"/>
    </location>
</feature>
<organism evidence="12 13">
    <name type="scientific">Leptosphaeria maculans (strain JN3 / isolate v23.1.3 / race Av1-4-5-6-7-8)</name>
    <name type="common">Blackleg fungus</name>
    <name type="synonym">Phoma lingam</name>
    <dbReference type="NCBI Taxonomy" id="985895"/>
    <lineage>
        <taxon>Eukaryota</taxon>
        <taxon>Fungi</taxon>
        <taxon>Dikarya</taxon>
        <taxon>Ascomycota</taxon>
        <taxon>Pezizomycotina</taxon>
        <taxon>Dothideomycetes</taxon>
        <taxon>Pleosporomycetidae</taxon>
        <taxon>Pleosporales</taxon>
        <taxon>Pleosporineae</taxon>
        <taxon>Leptosphaeriaceae</taxon>
        <taxon>Plenodomus</taxon>
        <taxon>Plenodomus lingam/Leptosphaeria maculans species complex</taxon>
    </lineage>
</organism>
<dbReference type="PROSITE" id="PS50109">
    <property type="entry name" value="HIS_KIN"/>
    <property type="match status" value="1"/>
</dbReference>
<dbReference type="CDD" id="cd16922">
    <property type="entry name" value="HATPase_EvgS-ArcB-TorS-like"/>
    <property type="match status" value="1"/>
</dbReference>
<dbReference type="GO" id="GO:0005886">
    <property type="term" value="C:plasma membrane"/>
    <property type="evidence" value="ECO:0007669"/>
    <property type="project" value="TreeGrafter"/>
</dbReference>
<evidence type="ECO:0000259" key="8">
    <source>
        <dbReference type="PROSITE" id="PS50109"/>
    </source>
</evidence>
<dbReference type="InterPro" id="IPR035965">
    <property type="entry name" value="PAS-like_dom_sf"/>
</dbReference>
<dbReference type="InterPro" id="IPR000014">
    <property type="entry name" value="PAS"/>
</dbReference>
<comment type="catalytic activity">
    <reaction evidence="1">
        <text>ATP + protein L-histidine = ADP + protein N-phospho-L-histidine.</text>
        <dbReference type="EC" id="2.7.13.3"/>
    </reaction>
</comment>
<dbReference type="STRING" id="985895.E5ACX7"/>
<dbReference type="FunFam" id="3.40.50.2300:FF:000158">
    <property type="entry name" value="Sensor histidine kinase/response regulator"/>
    <property type="match status" value="1"/>
</dbReference>
<feature type="domain" description="PAS" evidence="10">
    <location>
        <begin position="957"/>
        <end position="1027"/>
    </location>
</feature>
<feature type="region of interest" description="Disordered" evidence="7">
    <location>
        <begin position="772"/>
        <end position="803"/>
    </location>
</feature>
<dbReference type="SMART" id="SM00387">
    <property type="entry name" value="HATPase_c"/>
    <property type="match status" value="1"/>
</dbReference>
<dbReference type="FunFam" id="1.10.287.130:FF:000050">
    <property type="entry name" value="Related to histidine kinase"/>
    <property type="match status" value="1"/>
</dbReference>
<reference evidence="13" key="1">
    <citation type="journal article" date="2011" name="Nat. Commun.">
        <title>Effector diversification within compartments of the Leptosphaeria maculans genome affected by Repeat-Induced Point mutations.</title>
        <authorList>
            <person name="Rouxel T."/>
            <person name="Grandaubert J."/>
            <person name="Hane J.K."/>
            <person name="Hoede C."/>
            <person name="van de Wouw A.P."/>
            <person name="Couloux A."/>
            <person name="Dominguez V."/>
            <person name="Anthouard V."/>
            <person name="Bally P."/>
            <person name="Bourras S."/>
            <person name="Cozijnsen A.J."/>
            <person name="Ciuffetti L.M."/>
            <person name="Degrave A."/>
            <person name="Dilmaghani A."/>
            <person name="Duret L."/>
            <person name="Fudal I."/>
            <person name="Goodwin S.B."/>
            <person name="Gout L."/>
            <person name="Glaser N."/>
            <person name="Linglin J."/>
            <person name="Kema G.H.J."/>
            <person name="Lapalu N."/>
            <person name="Lawrence C.B."/>
            <person name="May K."/>
            <person name="Meyer M."/>
            <person name="Ollivier B."/>
            <person name="Poulain J."/>
            <person name="Schoch C.L."/>
            <person name="Simon A."/>
            <person name="Spatafora J.W."/>
            <person name="Stachowiak A."/>
            <person name="Turgeon B.G."/>
            <person name="Tyler B.M."/>
            <person name="Vincent D."/>
            <person name="Weissenbach J."/>
            <person name="Amselem J."/>
            <person name="Quesneville H."/>
            <person name="Oliver R.P."/>
            <person name="Wincker P."/>
            <person name="Balesdent M.-H."/>
            <person name="Howlett B.J."/>
        </authorList>
    </citation>
    <scope>NUCLEOTIDE SEQUENCE [LARGE SCALE GENOMIC DNA]</scope>
    <source>
        <strain evidence="13">JN3 / isolate v23.1.3 / race Av1-4-5-6-7-8</strain>
    </source>
</reference>
<feature type="region of interest" description="Disordered" evidence="7">
    <location>
        <begin position="336"/>
        <end position="391"/>
    </location>
</feature>
<dbReference type="CDD" id="cd17546">
    <property type="entry name" value="REC_hyHK_CKI1_RcsC-like"/>
    <property type="match status" value="1"/>
</dbReference>
<dbReference type="GO" id="GO:0000155">
    <property type="term" value="F:phosphorelay sensor kinase activity"/>
    <property type="evidence" value="ECO:0007669"/>
    <property type="project" value="InterPro"/>
</dbReference>
<keyword evidence="3 6" id="KW-0597">Phosphoprotein</keyword>